<dbReference type="AlphaFoldDB" id="A0A6J4RX66"/>
<dbReference type="EMBL" id="CADCVP010000111">
    <property type="protein sequence ID" value="CAA9484170.1"/>
    <property type="molecule type" value="Genomic_DNA"/>
</dbReference>
<accession>A0A6J4RX66</accession>
<sequence length="46" mass="5419">MTVFAHAGHWLIQVAYLAPLVVLVWILIANQLRERRERRRPPEPSD</sequence>
<evidence type="ECO:0000256" key="1">
    <source>
        <dbReference type="SAM" id="Phobius"/>
    </source>
</evidence>
<feature type="transmembrane region" description="Helical" evidence="1">
    <location>
        <begin position="12"/>
        <end position="30"/>
    </location>
</feature>
<reference evidence="2" key="1">
    <citation type="submission" date="2020-02" db="EMBL/GenBank/DDBJ databases">
        <authorList>
            <person name="Meier V. D."/>
        </authorList>
    </citation>
    <scope>NUCLEOTIDE SEQUENCE</scope>
    <source>
        <strain evidence="2">AVDCRST_MAG69</strain>
    </source>
</reference>
<evidence type="ECO:0000313" key="2">
    <source>
        <dbReference type="EMBL" id="CAA9484170.1"/>
    </source>
</evidence>
<protein>
    <submittedName>
        <fullName evidence="2">Uncharacterized protein</fullName>
    </submittedName>
</protein>
<keyword evidence="1" id="KW-1133">Transmembrane helix</keyword>
<keyword evidence="1" id="KW-0472">Membrane</keyword>
<gene>
    <name evidence="2" type="ORF">AVDCRST_MAG69-960</name>
</gene>
<name>A0A6J4RX66_9ACTN</name>
<proteinExistence type="predicted"/>
<keyword evidence="1" id="KW-0812">Transmembrane</keyword>
<organism evidence="2">
    <name type="scientific">uncultured Solirubrobacteraceae bacterium</name>
    <dbReference type="NCBI Taxonomy" id="1162706"/>
    <lineage>
        <taxon>Bacteria</taxon>
        <taxon>Bacillati</taxon>
        <taxon>Actinomycetota</taxon>
        <taxon>Thermoleophilia</taxon>
        <taxon>Solirubrobacterales</taxon>
        <taxon>Solirubrobacteraceae</taxon>
        <taxon>environmental samples</taxon>
    </lineage>
</organism>